<evidence type="ECO:0000256" key="6">
    <source>
        <dbReference type="ARBA" id="ARBA00022692"/>
    </source>
</evidence>
<name>A0ABS9D983_9ALTE</name>
<dbReference type="RefSeq" id="WP_235313615.1">
    <property type="nucleotide sequence ID" value="NZ_JAKGAS010000008.1"/>
</dbReference>
<sequence length="320" mass="36350">MDKVLATIFSQELITFWLSLFTVLIERHMPWPDKYHPLSLWKLFTIRMADKVLPTKEFGAKQQKLSGSLAFIVLLVPVCVSIAVFLYMSVYPVFFEALLLLIALRYKNTQLVCHRLSKQIALDKKILARHTLQPIVLRETNQMSVLGLAKAACETLILRFNYQYCGVMFWFMLTGGVGAILYRLLYESSQSWNIKLTRFSNFGLSVKFLVTCLQWLPTLLSGFSLALASLTFRGLFALSKVKTLLDIRGYILNVGGACLNIELAGPAIYQQHKIRTIKCGGHKQVILVDIKRVQNLVNLAIYLWLAVSFLIYALLYAAAQ</sequence>
<evidence type="ECO:0000256" key="4">
    <source>
        <dbReference type="ARBA" id="ARBA00022475"/>
    </source>
</evidence>
<keyword evidence="5" id="KW-0169">Cobalamin biosynthesis</keyword>
<protein>
    <submittedName>
        <fullName evidence="10">Cobalamin biosynthesis protein</fullName>
    </submittedName>
</protein>
<dbReference type="EMBL" id="JAKGAS010000008">
    <property type="protein sequence ID" value="MCF2949518.1"/>
    <property type="molecule type" value="Genomic_DNA"/>
</dbReference>
<feature type="transmembrane region" description="Helical" evidence="9">
    <location>
        <begin position="206"/>
        <end position="230"/>
    </location>
</feature>
<proteinExistence type="inferred from homology"/>
<feature type="transmembrane region" description="Helical" evidence="9">
    <location>
        <begin position="69"/>
        <end position="90"/>
    </location>
</feature>
<keyword evidence="7 9" id="KW-1133">Transmembrane helix</keyword>
<keyword evidence="4" id="KW-1003">Cell membrane</keyword>
<gene>
    <name evidence="10" type="ORF">L0668_15465</name>
</gene>
<comment type="caution">
    <text evidence="10">The sequence shown here is derived from an EMBL/GenBank/DDBJ whole genome shotgun (WGS) entry which is preliminary data.</text>
</comment>
<reference evidence="10 11" key="1">
    <citation type="submission" date="2022-01" db="EMBL/GenBank/DDBJ databases">
        <title>Paraglaciecola sp. G1-23.</title>
        <authorList>
            <person name="Jin M.S."/>
            <person name="Han D.M."/>
            <person name="Kim H.M."/>
            <person name="Jeon C.O."/>
        </authorList>
    </citation>
    <scope>NUCLEOTIDE SEQUENCE [LARGE SCALE GENOMIC DNA]</scope>
    <source>
        <strain evidence="10 11">G1-23</strain>
    </source>
</reference>
<evidence type="ECO:0000256" key="1">
    <source>
        <dbReference type="ARBA" id="ARBA00004651"/>
    </source>
</evidence>
<keyword evidence="11" id="KW-1185">Reference proteome</keyword>
<accession>A0ABS9D983</accession>
<evidence type="ECO:0000256" key="9">
    <source>
        <dbReference type="SAM" id="Phobius"/>
    </source>
</evidence>
<dbReference type="PANTHER" id="PTHR34308">
    <property type="entry name" value="COBALAMIN BIOSYNTHESIS PROTEIN CBIB"/>
    <property type="match status" value="1"/>
</dbReference>
<evidence type="ECO:0000256" key="7">
    <source>
        <dbReference type="ARBA" id="ARBA00022989"/>
    </source>
</evidence>
<comment type="pathway">
    <text evidence="2">Cofactor biosynthesis; adenosylcobalamin biosynthesis.</text>
</comment>
<dbReference type="Proteomes" id="UP001521137">
    <property type="component" value="Unassembled WGS sequence"/>
</dbReference>
<organism evidence="10 11">
    <name type="scientific">Paraglaciecola algarum</name>
    <dbReference type="NCBI Taxonomy" id="3050085"/>
    <lineage>
        <taxon>Bacteria</taxon>
        <taxon>Pseudomonadati</taxon>
        <taxon>Pseudomonadota</taxon>
        <taxon>Gammaproteobacteria</taxon>
        <taxon>Alteromonadales</taxon>
        <taxon>Alteromonadaceae</taxon>
        <taxon>Paraglaciecola</taxon>
    </lineage>
</organism>
<comment type="subcellular location">
    <subcellularLocation>
        <location evidence="1">Cell membrane</location>
        <topology evidence="1">Multi-pass membrane protein</topology>
    </subcellularLocation>
</comment>
<comment type="similarity">
    <text evidence="3">Belongs to the CobD/CbiB family.</text>
</comment>
<evidence type="ECO:0000256" key="2">
    <source>
        <dbReference type="ARBA" id="ARBA00004953"/>
    </source>
</evidence>
<dbReference type="PANTHER" id="PTHR34308:SF1">
    <property type="entry name" value="COBALAMIN BIOSYNTHESIS PROTEIN CBIB"/>
    <property type="match status" value="1"/>
</dbReference>
<evidence type="ECO:0000313" key="11">
    <source>
        <dbReference type="Proteomes" id="UP001521137"/>
    </source>
</evidence>
<dbReference type="InterPro" id="IPR004485">
    <property type="entry name" value="Cobalamin_biosynth_CobD/CbiB"/>
</dbReference>
<dbReference type="Pfam" id="PF03186">
    <property type="entry name" value="CobD_Cbib"/>
    <property type="match status" value="1"/>
</dbReference>
<evidence type="ECO:0000313" key="10">
    <source>
        <dbReference type="EMBL" id="MCF2949518.1"/>
    </source>
</evidence>
<feature type="transmembrane region" description="Helical" evidence="9">
    <location>
        <begin position="167"/>
        <end position="185"/>
    </location>
</feature>
<keyword evidence="8 9" id="KW-0472">Membrane</keyword>
<feature type="transmembrane region" description="Helical" evidence="9">
    <location>
        <begin position="250"/>
        <end position="269"/>
    </location>
</feature>
<evidence type="ECO:0000256" key="3">
    <source>
        <dbReference type="ARBA" id="ARBA00006263"/>
    </source>
</evidence>
<evidence type="ECO:0000256" key="5">
    <source>
        <dbReference type="ARBA" id="ARBA00022573"/>
    </source>
</evidence>
<feature type="transmembrane region" description="Helical" evidence="9">
    <location>
        <begin position="299"/>
        <end position="319"/>
    </location>
</feature>
<keyword evidence="6 9" id="KW-0812">Transmembrane</keyword>
<evidence type="ECO:0000256" key="8">
    <source>
        <dbReference type="ARBA" id="ARBA00023136"/>
    </source>
</evidence>